<organism evidence="2">
    <name type="scientific">Cladocopium goreaui</name>
    <dbReference type="NCBI Taxonomy" id="2562237"/>
    <lineage>
        <taxon>Eukaryota</taxon>
        <taxon>Sar</taxon>
        <taxon>Alveolata</taxon>
        <taxon>Dinophyceae</taxon>
        <taxon>Suessiales</taxon>
        <taxon>Symbiodiniaceae</taxon>
        <taxon>Cladocopium</taxon>
    </lineage>
</organism>
<evidence type="ECO:0000313" key="5">
    <source>
        <dbReference type="Proteomes" id="UP001152797"/>
    </source>
</evidence>
<dbReference type="EMBL" id="CAMXCT020003424">
    <property type="protein sequence ID" value="CAL1157755.1"/>
    <property type="molecule type" value="Genomic_DNA"/>
</dbReference>
<keyword evidence="5" id="KW-1185">Reference proteome</keyword>
<gene>
    <name evidence="2" type="ORF">C1SCF055_LOCUS30168</name>
</gene>
<sequence length="591" mass="63809">MGCLNELNYKLVWKDHMCHLYTKAGEKIDVELHNGCPYVAHEFGAKLLTVLEQHQIQQELKKMTLKSILTRGAAGLGDKMSIEMAMLVKLKEVMPTLPEDLALKLVPDLSVLTDPNIGLNLPWNRRKRKRLMMAKNVIIHMYSGPDASYWERRLSNEHTEVVELNLKLQLLKQSADGFAVKRLHVKDLKILLALFTPMMMSNLLVSLQLEMLPFNNGSNTTCRTTCRLVEIAATVYVLKMKRKITLCLALMTLSSLVILKNNNLEMVNHLNNMLNEINNKRAMKLDMNKVFLQELHKMNLILSKKNRPEDPEIRAAQVRSHGSRERVHAGAASAMSFLVGQTLLSEAEALEIKGEQDEADPLWIAAVVLMILGAIYAGKLAVQAGQCCMRRLQVWSSSPSMPSGEMQVSSTSSATKDDGERRSKLRWRTSSSSSFGPVQAPSAGSPSSGPAQASSAGSSSYGPVQASVTMSLRSVGPVQALGVSGPEQASSSTTSVPITAERAGPEQAHFSGSGGGPVQALRSSNAAAGASLGSAGLVQALRTTNAALAAVALISQSAAAGDGIEHALMQRADEVSETVRAAQQLGLAKGA</sequence>
<evidence type="ECO:0000313" key="4">
    <source>
        <dbReference type="EMBL" id="CAL4791692.1"/>
    </source>
</evidence>
<evidence type="ECO:0000313" key="3">
    <source>
        <dbReference type="EMBL" id="CAL1157755.1"/>
    </source>
</evidence>
<dbReference type="Proteomes" id="UP001152797">
    <property type="component" value="Unassembled WGS sequence"/>
</dbReference>
<accession>A0A9P1D7K0</accession>
<dbReference type="EMBL" id="CAMXCT010003424">
    <property type="protein sequence ID" value="CAI4004380.1"/>
    <property type="molecule type" value="Genomic_DNA"/>
</dbReference>
<feature type="region of interest" description="Disordered" evidence="1">
    <location>
        <begin position="396"/>
        <end position="460"/>
    </location>
</feature>
<feature type="compositionally biased region" description="Low complexity" evidence="1">
    <location>
        <begin position="428"/>
        <end position="460"/>
    </location>
</feature>
<name>A0A9P1D7K0_9DINO</name>
<feature type="compositionally biased region" description="Polar residues" evidence="1">
    <location>
        <begin position="396"/>
        <end position="414"/>
    </location>
</feature>
<reference evidence="3" key="2">
    <citation type="submission" date="2024-04" db="EMBL/GenBank/DDBJ databases">
        <authorList>
            <person name="Chen Y."/>
            <person name="Shah S."/>
            <person name="Dougan E. K."/>
            <person name="Thang M."/>
            <person name="Chan C."/>
        </authorList>
    </citation>
    <scope>NUCLEOTIDE SEQUENCE [LARGE SCALE GENOMIC DNA]</scope>
</reference>
<reference evidence="2" key="1">
    <citation type="submission" date="2022-10" db="EMBL/GenBank/DDBJ databases">
        <authorList>
            <person name="Chen Y."/>
            <person name="Dougan E. K."/>
            <person name="Chan C."/>
            <person name="Rhodes N."/>
            <person name="Thang M."/>
        </authorList>
    </citation>
    <scope>NUCLEOTIDE SEQUENCE</scope>
</reference>
<comment type="caution">
    <text evidence="2">The sequence shown here is derived from an EMBL/GenBank/DDBJ whole genome shotgun (WGS) entry which is preliminary data.</text>
</comment>
<evidence type="ECO:0000313" key="2">
    <source>
        <dbReference type="EMBL" id="CAI4004380.1"/>
    </source>
</evidence>
<protein>
    <submittedName>
        <fullName evidence="4">Copia protein</fullName>
    </submittedName>
</protein>
<dbReference type="AlphaFoldDB" id="A0A9P1D7K0"/>
<evidence type="ECO:0000256" key="1">
    <source>
        <dbReference type="SAM" id="MobiDB-lite"/>
    </source>
</evidence>
<dbReference type="EMBL" id="CAMXCT030003424">
    <property type="protein sequence ID" value="CAL4791692.1"/>
    <property type="molecule type" value="Genomic_DNA"/>
</dbReference>
<proteinExistence type="predicted"/>